<keyword evidence="2" id="KW-1185">Reference proteome</keyword>
<dbReference type="PANTHER" id="PTHR24221:SF654">
    <property type="entry name" value="ATP-BINDING CASSETTE SUB-FAMILY B MEMBER 6"/>
    <property type="match status" value="1"/>
</dbReference>
<reference evidence="1" key="2">
    <citation type="submission" date="2023-05" db="EMBL/GenBank/DDBJ databases">
        <authorList>
            <consortium name="Lawrence Berkeley National Laboratory"/>
            <person name="Steindorff A."/>
            <person name="Hensen N."/>
            <person name="Bonometti L."/>
            <person name="Westerberg I."/>
            <person name="Brannstrom I.O."/>
            <person name="Guillou S."/>
            <person name="Cros-Aarteil S."/>
            <person name="Calhoun S."/>
            <person name="Haridas S."/>
            <person name="Kuo A."/>
            <person name="Mondo S."/>
            <person name="Pangilinan J."/>
            <person name="Riley R."/>
            <person name="Labutti K."/>
            <person name="Andreopoulos B."/>
            <person name="Lipzen A."/>
            <person name="Chen C."/>
            <person name="Yanf M."/>
            <person name="Daum C."/>
            <person name="Ng V."/>
            <person name="Clum A."/>
            <person name="Ohm R."/>
            <person name="Martin F."/>
            <person name="Silar P."/>
            <person name="Natvig D."/>
            <person name="Lalanne C."/>
            <person name="Gautier V."/>
            <person name="Ament-Velasquez S.L."/>
            <person name="Kruys A."/>
            <person name="Hutchinson M.I."/>
            <person name="Powell A.J."/>
            <person name="Barry K."/>
            <person name="Miller A.N."/>
            <person name="Grigoriev I.V."/>
            <person name="Debuchy R."/>
            <person name="Gladieux P."/>
            <person name="Thoren M.H."/>
            <person name="Johannesson H."/>
        </authorList>
    </citation>
    <scope>NUCLEOTIDE SEQUENCE</scope>
    <source>
        <strain evidence="1">CBS 990.96</strain>
    </source>
</reference>
<accession>A0AAN6YMM3</accession>
<dbReference type="GO" id="GO:0016020">
    <property type="term" value="C:membrane"/>
    <property type="evidence" value="ECO:0007669"/>
    <property type="project" value="TreeGrafter"/>
</dbReference>
<dbReference type="PANTHER" id="PTHR24221">
    <property type="entry name" value="ATP-BINDING CASSETTE SUB-FAMILY B"/>
    <property type="match status" value="1"/>
</dbReference>
<dbReference type="InterPro" id="IPR039421">
    <property type="entry name" value="Type_1_exporter"/>
</dbReference>
<dbReference type="SUPFAM" id="SSF52540">
    <property type="entry name" value="P-loop containing nucleoside triphosphate hydrolases"/>
    <property type="match status" value="1"/>
</dbReference>
<dbReference type="Gene3D" id="3.40.50.300">
    <property type="entry name" value="P-loop containing nucleotide triphosphate hydrolases"/>
    <property type="match status" value="1"/>
</dbReference>
<gene>
    <name evidence="1" type="ORF">QBC38DRAFT_188851</name>
</gene>
<reference evidence="1" key="1">
    <citation type="journal article" date="2023" name="Mol. Phylogenet. Evol.">
        <title>Genome-scale phylogeny and comparative genomics of the fungal order Sordariales.</title>
        <authorList>
            <person name="Hensen N."/>
            <person name="Bonometti L."/>
            <person name="Westerberg I."/>
            <person name="Brannstrom I.O."/>
            <person name="Guillou S."/>
            <person name="Cros-Aarteil S."/>
            <person name="Calhoun S."/>
            <person name="Haridas S."/>
            <person name="Kuo A."/>
            <person name="Mondo S."/>
            <person name="Pangilinan J."/>
            <person name="Riley R."/>
            <person name="LaButti K."/>
            <person name="Andreopoulos B."/>
            <person name="Lipzen A."/>
            <person name="Chen C."/>
            <person name="Yan M."/>
            <person name="Daum C."/>
            <person name="Ng V."/>
            <person name="Clum A."/>
            <person name="Steindorff A."/>
            <person name="Ohm R.A."/>
            <person name="Martin F."/>
            <person name="Silar P."/>
            <person name="Natvig D.O."/>
            <person name="Lalanne C."/>
            <person name="Gautier V."/>
            <person name="Ament-Velasquez S.L."/>
            <person name="Kruys A."/>
            <person name="Hutchinson M.I."/>
            <person name="Powell A.J."/>
            <person name="Barry K."/>
            <person name="Miller A.N."/>
            <person name="Grigoriev I.V."/>
            <person name="Debuchy R."/>
            <person name="Gladieux P."/>
            <person name="Hiltunen Thoren M."/>
            <person name="Johannesson H."/>
        </authorList>
    </citation>
    <scope>NUCLEOTIDE SEQUENCE</scope>
    <source>
        <strain evidence="1">CBS 990.96</strain>
    </source>
</reference>
<dbReference type="Proteomes" id="UP001301958">
    <property type="component" value="Unassembled WGS sequence"/>
</dbReference>
<dbReference type="AlphaFoldDB" id="A0AAN6YMM3"/>
<evidence type="ECO:0000313" key="1">
    <source>
        <dbReference type="EMBL" id="KAK4220550.1"/>
    </source>
</evidence>
<organism evidence="1 2">
    <name type="scientific">Podospora fimiseda</name>
    <dbReference type="NCBI Taxonomy" id="252190"/>
    <lineage>
        <taxon>Eukaryota</taxon>
        <taxon>Fungi</taxon>
        <taxon>Dikarya</taxon>
        <taxon>Ascomycota</taxon>
        <taxon>Pezizomycotina</taxon>
        <taxon>Sordariomycetes</taxon>
        <taxon>Sordariomycetidae</taxon>
        <taxon>Sordariales</taxon>
        <taxon>Podosporaceae</taxon>
        <taxon>Podospora</taxon>
    </lineage>
</organism>
<proteinExistence type="predicted"/>
<sequence>MTMMPQDGYMFNNTVEANVKYANPGATDQEMHEACGKAGIHETTISRKQGYQTLVGENGRYDKTLELPFTAIY</sequence>
<name>A0AAN6YMM3_9PEZI</name>
<evidence type="ECO:0000313" key="2">
    <source>
        <dbReference type="Proteomes" id="UP001301958"/>
    </source>
</evidence>
<protein>
    <submittedName>
        <fullName evidence="1">Uncharacterized protein</fullName>
    </submittedName>
</protein>
<dbReference type="EMBL" id="MU865720">
    <property type="protein sequence ID" value="KAK4220550.1"/>
    <property type="molecule type" value="Genomic_DNA"/>
</dbReference>
<comment type="caution">
    <text evidence="1">The sequence shown here is derived from an EMBL/GenBank/DDBJ whole genome shotgun (WGS) entry which is preliminary data.</text>
</comment>
<dbReference type="InterPro" id="IPR027417">
    <property type="entry name" value="P-loop_NTPase"/>
</dbReference>
<dbReference type="GO" id="GO:0042626">
    <property type="term" value="F:ATPase-coupled transmembrane transporter activity"/>
    <property type="evidence" value="ECO:0007669"/>
    <property type="project" value="TreeGrafter"/>
</dbReference>